<dbReference type="PROSITE" id="PS51547">
    <property type="entry name" value="C2_PI3K"/>
    <property type="match status" value="1"/>
</dbReference>
<keyword evidence="8" id="KW-0472">Membrane</keyword>
<evidence type="ECO:0000256" key="10">
    <source>
        <dbReference type="PROSITE-ProRule" id="PRU00880"/>
    </source>
</evidence>
<dbReference type="EMBL" id="LIAE01007738">
    <property type="protein sequence ID" value="PAV77271.1"/>
    <property type="molecule type" value="Genomic_DNA"/>
</dbReference>
<dbReference type="PIRSF" id="PIRSF000587">
    <property type="entry name" value="PI3K_Vps34"/>
    <property type="match status" value="1"/>
</dbReference>
<dbReference type="GO" id="GO:0006897">
    <property type="term" value="P:endocytosis"/>
    <property type="evidence" value="ECO:0007669"/>
    <property type="project" value="TreeGrafter"/>
</dbReference>
<dbReference type="GO" id="GO:0005768">
    <property type="term" value="C:endosome"/>
    <property type="evidence" value="ECO:0007669"/>
    <property type="project" value="TreeGrafter"/>
</dbReference>
<dbReference type="GO" id="GO:0005777">
    <property type="term" value="C:peroxisome"/>
    <property type="evidence" value="ECO:0007669"/>
    <property type="project" value="TreeGrafter"/>
</dbReference>
<evidence type="ECO:0000256" key="5">
    <source>
        <dbReference type="ARBA" id="ARBA00022741"/>
    </source>
</evidence>
<evidence type="ECO:0000259" key="13">
    <source>
        <dbReference type="PROSITE" id="PS51547"/>
    </source>
</evidence>
<dbReference type="InterPro" id="IPR008290">
    <property type="entry name" value="PI3K_Vps34"/>
</dbReference>
<dbReference type="InterPro" id="IPR011009">
    <property type="entry name" value="Kinase-like_dom_sf"/>
</dbReference>
<dbReference type="InterPro" id="IPR000403">
    <property type="entry name" value="PI3/4_kinase_cat_dom"/>
</dbReference>
<dbReference type="FunFam" id="1.10.1070.11:FF:000002">
    <property type="entry name" value="Phosphatidylinositol 3-kinase catalytic subunit type 3"/>
    <property type="match status" value="1"/>
</dbReference>
<keyword evidence="5 9" id="KW-0547">Nucleotide-binding</keyword>
<dbReference type="InterPro" id="IPR016024">
    <property type="entry name" value="ARM-type_fold"/>
</dbReference>
<dbReference type="PROSITE" id="PS50290">
    <property type="entry name" value="PI3_4_KINASE_3"/>
    <property type="match status" value="1"/>
</dbReference>
<keyword evidence="4 9" id="KW-0808">Transferase</keyword>
<proteinExistence type="inferred from homology"/>
<evidence type="ECO:0000256" key="6">
    <source>
        <dbReference type="ARBA" id="ARBA00022777"/>
    </source>
</evidence>
<dbReference type="InterPro" id="IPR015433">
    <property type="entry name" value="PI3/4_kinase"/>
</dbReference>
<dbReference type="EC" id="2.7.1.137" evidence="2 9"/>
<dbReference type="PROSITE" id="PS00915">
    <property type="entry name" value="PI3_4_KINASE_1"/>
    <property type="match status" value="1"/>
</dbReference>
<evidence type="ECO:0000256" key="3">
    <source>
        <dbReference type="ARBA" id="ARBA00019787"/>
    </source>
</evidence>
<dbReference type="PANTHER" id="PTHR10048">
    <property type="entry name" value="PHOSPHATIDYLINOSITOL KINASE"/>
    <property type="match status" value="1"/>
</dbReference>
<dbReference type="InterPro" id="IPR042236">
    <property type="entry name" value="PI3K_accessory_sf"/>
</dbReference>
<dbReference type="GO" id="GO:0048015">
    <property type="term" value="P:phosphatidylinositol-mediated signaling"/>
    <property type="evidence" value="ECO:0007669"/>
    <property type="project" value="TreeGrafter"/>
</dbReference>
<dbReference type="Pfam" id="PF00792">
    <property type="entry name" value="PI3K_C2"/>
    <property type="match status" value="1"/>
</dbReference>
<dbReference type="Proteomes" id="UP000218231">
    <property type="component" value="Unassembled WGS sequence"/>
</dbReference>
<dbReference type="Gene3D" id="1.25.40.70">
    <property type="entry name" value="Phosphatidylinositol 3-kinase, accessory domain (PIK)"/>
    <property type="match status" value="1"/>
</dbReference>
<gene>
    <name evidence="14" type="ORF">WR25_22893</name>
</gene>
<dbReference type="CDD" id="cd00896">
    <property type="entry name" value="PI3Kc_III"/>
    <property type="match status" value="1"/>
</dbReference>
<dbReference type="PROSITE" id="PS00916">
    <property type="entry name" value="PI3_4_KINASE_2"/>
    <property type="match status" value="1"/>
</dbReference>
<dbReference type="SUPFAM" id="SSF49562">
    <property type="entry name" value="C2 domain (Calcium/lipid-binding domain, CaLB)"/>
    <property type="match status" value="1"/>
</dbReference>
<dbReference type="Gene3D" id="1.10.1070.11">
    <property type="entry name" value="Phosphatidylinositol 3-/4-kinase, catalytic domain"/>
    <property type="match status" value="1"/>
</dbReference>
<dbReference type="GO" id="GO:0005524">
    <property type="term" value="F:ATP binding"/>
    <property type="evidence" value="ECO:0007669"/>
    <property type="project" value="UniProtKB-UniRule"/>
</dbReference>
<dbReference type="SMART" id="SM00145">
    <property type="entry name" value="PI3Ka"/>
    <property type="match status" value="1"/>
</dbReference>
<accession>A0A2A2KTM6</accession>
<comment type="similarity">
    <text evidence="9 10">Belongs to the PI3/PI4-kinase family.</text>
</comment>
<evidence type="ECO:0000256" key="8">
    <source>
        <dbReference type="ARBA" id="ARBA00023136"/>
    </source>
</evidence>
<dbReference type="CDD" id="cd00870">
    <property type="entry name" value="PI3Ka_III"/>
    <property type="match status" value="1"/>
</dbReference>
<feature type="domain" description="C2 PI3K-type" evidence="13">
    <location>
        <begin position="20"/>
        <end position="208"/>
    </location>
</feature>
<dbReference type="AlphaFoldDB" id="A0A2A2KTM6"/>
<dbReference type="SMART" id="SM00142">
    <property type="entry name" value="PI3K_C2"/>
    <property type="match status" value="1"/>
</dbReference>
<dbReference type="GO" id="GO:0034271">
    <property type="term" value="C:phosphatidylinositol 3-kinase complex, class III, type I"/>
    <property type="evidence" value="ECO:0007669"/>
    <property type="project" value="TreeGrafter"/>
</dbReference>
<protein>
    <recommendedName>
        <fullName evidence="3 9">Phosphatidylinositol 3-kinase catalytic subunit type 3</fullName>
        <ecNumber evidence="2 9">2.7.1.137</ecNumber>
    </recommendedName>
</protein>
<dbReference type="SUPFAM" id="SSF56112">
    <property type="entry name" value="Protein kinase-like (PK-like)"/>
    <property type="match status" value="1"/>
</dbReference>
<reference evidence="14 15" key="1">
    <citation type="journal article" date="2017" name="Curr. Biol.">
        <title>Genome architecture and evolution of a unichromosomal asexual nematode.</title>
        <authorList>
            <person name="Fradin H."/>
            <person name="Zegar C."/>
            <person name="Gutwein M."/>
            <person name="Lucas J."/>
            <person name="Kovtun M."/>
            <person name="Corcoran D."/>
            <person name="Baugh L.R."/>
            <person name="Kiontke K."/>
            <person name="Gunsalus K."/>
            <person name="Fitch D.H."/>
            <person name="Piano F."/>
        </authorList>
    </citation>
    <scope>NUCLEOTIDE SEQUENCE [LARGE SCALE GENOMIC DNA]</scope>
    <source>
        <strain evidence="14">PF1309</strain>
    </source>
</reference>
<evidence type="ECO:0000259" key="11">
    <source>
        <dbReference type="PROSITE" id="PS50290"/>
    </source>
</evidence>
<evidence type="ECO:0000259" key="12">
    <source>
        <dbReference type="PROSITE" id="PS51545"/>
    </source>
</evidence>
<dbReference type="GO" id="GO:0016303">
    <property type="term" value="F:1-phosphatidylinositol-3-kinase activity"/>
    <property type="evidence" value="ECO:0007669"/>
    <property type="project" value="UniProtKB-UniRule"/>
</dbReference>
<dbReference type="FunFam" id="3.30.1010.10:FF:000016">
    <property type="entry name" value="Phosphatidylinositol 3-kinase catalytic subunit type 3"/>
    <property type="match status" value="1"/>
</dbReference>
<evidence type="ECO:0000313" key="15">
    <source>
        <dbReference type="Proteomes" id="UP000218231"/>
    </source>
</evidence>
<name>A0A2A2KTM6_9BILA</name>
<dbReference type="InterPro" id="IPR057756">
    <property type="entry name" value="PI3-kinase_type3/VPS34_cat"/>
</dbReference>
<keyword evidence="6 9" id="KW-0418">Kinase</keyword>
<dbReference type="Pfam" id="PF00613">
    <property type="entry name" value="PI3Ka"/>
    <property type="match status" value="1"/>
</dbReference>
<keyword evidence="7 9" id="KW-0067">ATP-binding</keyword>
<evidence type="ECO:0000256" key="1">
    <source>
        <dbReference type="ARBA" id="ARBA00004184"/>
    </source>
</evidence>
<dbReference type="SMART" id="SM00146">
    <property type="entry name" value="PI3Kc"/>
    <property type="match status" value="1"/>
</dbReference>
<dbReference type="InterPro" id="IPR001263">
    <property type="entry name" value="PI3K_accessory_dom"/>
</dbReference>
<dbReference type="OrthoDB" id="67688at2759"/>
<dbReference type="InterPro" id="IPR036940">
    <property type="entry name" value="PI3/4_kinase_cat_sf"/>
</dbReference>
<evidence type="ECO:0000313" key="14">
    <source>
        <dbReference type="EMBL" id="PAV77271.1"/>
    </source>
</evidence>
<keyword evidence="15" id="KW-1185">Reference proteome</keyword>
<dbReference type="PANTHER" id="PTHR10048:SF7">
    <property type="entry name" value="PHOSPHATIDYLINOSITOL 3-KINASE CATALYTIC SUBUNIT TYPE 3"/>
    <property type="match status" value="1"/>
</dbReference>
<dbReference type="InterPro" id="IPR035892">
    <property type="entry name" value="C2_domain_sf"/>
</dbReference>
<comment type="catalytic activity">
    <reaction evidence="9">
        <text>a 1,2-diacyl-sn-glycero-3-phospho-(1D-myo-inositol) + ATP = a 1,2-diacyl-sn-glycero-3-phospho-(1D-myo-inositol-3-phosphate) + ADP + H(+)</text>
        <dbReference type="Rhea" id="RHEA:12709"/>
        <dbReference type="ChEBI" id="CHEBI:15378"/>
        <dbReference type="ChEBI" id="CHEBI:30616"/>
        <dbReference type="ChEBI" id="CHEBI:57880"/>
        <dbReference type="ChEBI" id="CHEBI:58088"/>
        <dbReference type="ChEBI" id="CHEBI:456216"/>
        <dbReference type="EC" id="2.7.1.137"/>
    </reaction>
</comment>
<sequence>MRHSPTVSKDAFLYVYSCDIHANLQLKIFDFEGIYRDDKFPLRKLDQVIAEATVYCHQKQVGFSVSTSFQPPCDPMTVQRNKEIQKWSEWLTLPVRYSDLSRDAFIHLAVYETQLAECQATSSSVFPKKLIAQSQLPLFNKYGLLKSGTIDVQVGICDEVDPFFKCDDLWMHSNKQNDHIETLFREVNRQRRGQVDDVMWLNPFTSKKIEDIRAANKFSSTSRHLFLVVELPCVRYGSELYDVVYYEDESSNLRISASGVVNRICSADPELGMESLAEAKHKLMTRKNHEGIDRQLKPNKQAKDKLEAIIKLPSSQLLTREQKDLVWKFRYYLRSDKRALNKFLRSVNWEFATEEQHALTLLNDWVPIDSEDALELLSPSFNQSAVRHYAVSRLYDAASPEQVLLYLPQLVQALKYEPHQNNDLAQEMESVAISSDANDALIVEPIDPILKDNDDLSSFLVKYARGYPRIANFLYWYLKVEIEATKTNPPMCQMYSQLQERLMNALYFDGAQSRRHADEIKSQTQFVDDLKVIMMEAKAKYRNLQDRERCLRTLFSKAKHLLDLKEIPLPLDPQYRLAGVLPESASLFNSALMPVKLSFKIVNEKKDKNKAFNDEYTLIFKEGDDLRQDQLVIQMIRLMDTLFKKDQLDLRLTPYAVLATGVNEGFVQFVKARPLRHVINKYSSAHKADCIREAMKEIRPDANGPFGIESEVIDNYVRSMAGYSIATYILGIGDRHLDNLLLCENGRLFHVDFGFILGRDPKPMPPPMKIATEMVQAMGGVNSKQFCEFCQYCDAAYRILRRHSNVLLNLFSLMLDACIPDIAVERDKAVYKVEQRLCLNLNDEAASKHIFSLIETSISAKMPIISDIIHEWRQNLF</sequence>
<dbReference type="Gene3D" id="3.30.1010.10">
    <property type="entry name" value="Phosphatidylinositol 3-kinase Catalytic Subunit, Chain A, domain 4"/>
    <property type="match status" value="1"/>
</dbReference>
<feature type="domain" description="PI3K/PI4K catalytic" evidence="11">
    <location>
        <begin position="581"/>
        <end position="862"/>
    </location>
</feature>
<dbReference type="InterPro" id="IPR002420">
    <property type="entry name" value="PI3K-type_C2_dom"/>
</dbReference>
<dbReference type="STRING" id="2018661.A0A2A2KTM6"/>
<feature type="domain" description="PIK helical" evidence="12">
    <location>
        <begin position="293"/>
        <end position="505"/>
    </location>
</feature>
<evidence type="ECO:0000256" key="9">
    <source>
        <dbReference type="PIRNR" id="PIRNR000587"/>
    </source>
</evidence>
<evidence type="ECO:0000256" key="7">
    <source>
        <dbReference type="ARBA" id="ARBA00022840"/>
    </source>
</evidence>
<dbReference type="Gene3D" id="2.60.40.150">
    <property type="entry name" value="C2 domain"/>
    <property type="match status" value="1"/>
</dbReference>
<dbReference type="SUPFAM" id="SSF48371">
    <property type="entry name" value="ARM repeat"/>
    <property type="match status" value="1"/>
</dbReference>
<comment type="subcellular location">
    <subcellularLocation>
        <location evidence="1">Endomembrane system</location>
        <topology evidence="1">Peripheral membrane protein</topology>
    </subcellularLocation>
</comment>
<organism evidence="14 15">
    <name type="scientific">Diploscapter pachys</name>
    <dbReference type="NCBI Taxonomy" id="2018661"/>
    <lineage>
        <taxon>Eukaryota</taxon>
        <taxon>Metazoa</taxon>
        <taxon>Ecdysozoa</taxon>
        <taxon>Nematoda</taxon>
        <taxon>Chromadorea</taxon>
        <taxon>Rhabditida</taxon>
        <taxon>Rhabditina</taxon>
        <taxon>Rhabditomorpha</taxon>
        <taxon>Rhabditoidea</taxon>
        <taxon>Rhabditidae</taxon>
        <taxon>Diploscapter</taxon>
    </lineage>
</organism>
<dbReference type="GO" id="GO:0000407">
    <property type="term" value="C:phagophore assembly site"/>
    <property type="evidence" value="ECO:0007669"/>
    <property type="project" value="TreeGrafter"/>
</dbReference>
<evidence type="ECO:0000256" key="4">
    <source>
        <dbReference type="ARBA" id="ARBA00022679"/>
    </source>
</evidence>
<dbReference type="GO" id="GO:0000045">
    <property type="term" value="P:autophagosome assembly"/>
    <property type="evidence" value="ECO:0007669"/>
    <property type="project" value="TreeGrafter"/>
</dbReference>
<evidence type="ECO:0000256" key="2">
    <source>
        <dbReference type="ARBA" id="ARBA00012073"/>
    </source>
</evidence>
<dbReference type="GO" id="GO:0034272">
    <property type="term" value="C:phosphatidylinositol 3-kinase complex, class III, type II"/>
    <property type="evidence" value="ECO:0007669"/>
    <property type="project" value="TreeGrafter"/>
</dbReference>
<comment type="caution">
    <text evidence="14">The sequence shown here is derived from an EMBL/GenBank/DDBJ whole genome shotgun (WGS) entry which is preliminary data.</text>
</comment>
<dbReference type="Pfam" id="PF00454">
    <property type="entry name" value="PI3_PI4_kinase"/>
    <property type="match status" value="1"/>
</dbReference>
<dbReference type="PROSITE" id="PS51545">
    <property type="entry name" value="PIK_HELICAL"/>
    <property type="match status" value="1"/>
</dbReference>
<dbReference type="InterPro" id="IPR018936">
    <property type="entry name" value="PI3/4_kinase_CS"/>
</dbReference>